<proteinExistence type="inferred from homology"/>
<dbReference type="SUPFAM" id="SSF53383">
    <property type="entry name" value="PLP-dependent transferases"/>
    <property type="match status" value="1"/>
</dbReference>
<dbReference type="InterPro" id="IPR015421">
    <property type="entry name" value="PyrdxlP-dep_Trfase_major"/>
</dbReference>
<evidence type="ECO:0000256" key="3">
    <source>
        <dbReference type="ARBA" id="ARBA00022898"/>
    </source>
</evidence>
<comment type="cofactor">
    <cofactor evidence="1 5">
        <name>pyridoxal 5'-phosphate</name>
        <dbReference type="ChEBI" id="CHEBI:597326"/>
    </cofactor>
</comment>
<gene>
    <name evidence="7" type="primary">LOC108622621</name>
</gene>
<evidence type="ECO:0000256" key="1">
    <source>
        <dbReference type="ARBA" id="ARBA00001933"/>
    </source>
</evidence>
<protein>
    <submittedName>
        <fullName evidence="7">Aromatic-L-amino-acid decarboxylase-like</fullName>
    </submittedName>
</protein>
<dbReference type="Proteomes" id="UP000694925">
    <property type="component" value="Unplaced"/>
</dbReference>
<evidence type="ECO:0000256" key="2">
    <source>
        <dbReference type="ARBA" id="ARBA00009533"/>
    </source>
</evidence>
<dbReference type="PANTHER" id="PTHR11999">
    <property type="entry name" value="GROUP II PYRIDOXAL-5-PHOSPHATE DECARBOXYLASE"/>
    <property type="match status" value="1"/>
</dbReference>
<dbReference type="Gene3D" id="3.40.640.10">
    <property type="entry name" value="Type I PLP-dependent aspartate aminotransferase-like (Major domain)"/>
    <property type="match status" value="1"/>
</dbReference>
<dbReference type="InterPro" id="IPR002129">
    <property type="entry name" value="PyrdxlP-dep_de-COase"/>
</dbReference>
<evidence type="ECO:0000313" key="6">
    <source>
        <dbReference type="Proteomes" id="UP000694925"/>
    </source>
</evidence>
<dbReference type="Gene3D" id="3.90.1150.10">
    <property type="entry name" value="Aspartate Aminotransferase, domain 1"/>
    <property type="match status" value="1"/>
</dbReference>
<dbReference type="AlphaFoldDB" id="A0AAJ7ISM1"/>
<evidence type="ECO:0000256" key="5">
    <source>
        <dbReference type="RuleBase" id="RU000382"/>
    </source>
</evidence>
<dbReference type="PRINTS" id="PR00800">
    <property type="entry name" value="YHDCRBOXLASE"/>
</dbReference>
<dbReference type="InterPro" id="IPR015422">
    <property type="entry name" value="PyrdxlP-dep_Trfase_small"/>
</dbReference>
<keyword evidence="3 5" id="KW-0663">Pyridoxal phosphate</keyword>
<keyword evidence="4 5" id="KW-0456">Lyase</keyword>
<dbReference type="GO" id="GO:0006584">
    <property type="term" value="P:catecholamine metabolic process"/>
    <property type="evidence" value="ECO:0007669"/>
    <property type="project" value="TreeGrafter"/>
</dbReference>
<dbReference type="GO" id="GO:0004058">
    <property type="term" value="F:aromatic-L-amino-acid decarboxylase activity"/>
    <property type="evidence" value="ECO:0007669"/>
    <property type="project" value="TreeGrafter"/>
</dbReference>
<dbReference type="GeneID" id="108622621"/>
<keyword evidence="6" id="KW-1185">Reference proteome</keyword>
<dbReference type="GO" id="GO:0005737">
    <property type="term" value="C:cytoplasm"/>
    <property type="evidence" value="ECO:0007669"/>
    <property type="project" value="TreeGrafter"/>
</dbReference>
<accession>A0AAJ7ISM1</accession>
<dbReference type="GO" id="GO:0006520">
    <property type="term" value="P:amino acid metabolic process"/>
    <property type="evidence" value="ECO:0007669"/>
    <property type="project" value="InterPro"/>
</dbReference>
<dbReference type="RefSeq" id="XP_017876129.2">
    <property type="nucleotide sequence ID" value="XM_018020640.2"/>
</dbReference>
<comment type="similarity">
    <text evidence="2 5">Belongs to the group II decarboxylase family.</text>
</comment>
<dbReference type="InterPro" id="IPR010977">
    <property type="entry name" value="Aromatic_deC"/>
</dbReference>
<dbReference type="PANTHER" id="PTHR11999:SF60">
    <property type="entry name" value="3,4-DIHYDROXYPHENYLACETALDEHYDE SYNTHASE"/>
    <property type="match status" value="1"/>
</dbReference>
<feature type="non-terminal residue" evidence="7">
    <location>
        <position position="123"/>
    </location>
</feature>
<evidence type="ECO:0000256" key="4">
    <source>
        <dbReference type="ARBA" id="ARBA00023239"/>
    </source>
</evidence>
<dbReference type="GO" id="GO:0030170">
    <property type="term" value="F:pyridoxal phosphate binding"/>
    <property type="evidence" value="ECO:0007669"/>
    <property type="project" value="InterPro"/>
</dbReference>
<dbReference type="Pfam" id="PF00282">
    <property type="entry name" value="Pyridoxal_deC"/>
    <property type="match status" value="1"/>
</dbReference>
<organism evidence="6 7">
    <name type="scientific">Ceratina calcarata</name>
    <dbReference type="NCBI Taxonomy" id="156304"/>
    <lineage>
        <taxon>Eukaryota</taxon>
        <taxon>Metazoa</taxon>
        <taxon>Ecdysozoa</taxon>
        <taxon>Arthropoda</taxon>
        <taxon>Hexapoda</taxon>
        <taxon>Insecta</taxon>
        <taxon>Pterygota</taxon>
        <taxon>Neoptera</taxon>
        <taxon>Endopterygota</taxon>
        <taxon>Hymenoptera</taxon>
        <taxon>Apocrita</taxon>
        <taxon>Aculeata</taxon>
        <taxon>Apoidea</taxon>
        <taxon>Anthophila</taxon>
        <taxon>Apidae</taxon>
        <taxon>Ceratina</taxon>
        <taxon>Zadontomerus</taxon>
    </lineage>
</organism>
<sequence length="123" mass="14717">MRIIFLSSNNIISVFNPRLKDSRKLVQAFSVDRIYLDHDKQGLVPDYRHWQIPLGRRFRAMKLWFVLRLYGVEGLQKHIRHTIKLAQFFESYIKSDSRFEIVTDSMMGLICFRMKVYAIYGNI</sequence>
<dbReference type="InterPro" id="IPR015424">
    <property type="entry name" value="PyrdxlP-dep_Trfase"/>
</dbReference>
<dbReference type="KEGG" id="ccal:108622621"/>
<evidence type="ECO:0000313" key="7">
    <source>
        <dbReference type="RefSeq" id="XP_017876129.2"/>
    </source>
</evidence>
<reference evidence="7" key="1">
    <citation type="submission" date="2025-08" db="UniProtKB">
        <authorList>
            <consortium name="RefSeq"/>
        </authorList>
    </citation>
    <scope>IDENTIFICATION</scope>
    <source>
        <tissue evidence="7">Whole body</tissue>
    </source>
</reference>
<dbReference type="GO" id="GO:0019752">
    <property type="term" value="P:carboxylic acid metabolic process"/>
    <property type="evidence" value="ECO:0007669"/>
    <property type="project" value="InterPro"/>
</dbReference>
<name>A0AAJ7ISM1_9HYME</name>